<dbReference type="PRINTS" id="PR00412">
    <property type="entry name" value="EPOXHYDRLASE"/>
</dbReference>
<dbReference type="PRINTS" id="PR00111">
    <property type="entry name" value="ABHYDROLASE"/>
</dbReference>
<dbReference type="Gene3D" id="3.40.50.1820">
    <property type="entry name" value="alpha/beta hydrolase"/>
    <property type="match status" value="1"/>
</dbReference>
<proteinExistence type="predicted"/>
<dbReference type="GO" id="GO:0018786">
    <property type="term" value="F:haloalkane dehalogenase activity"/>
    <property type="evidence" value="ECO:0007669"/>
    <property type="project" value="UniProtKB-EC"/>
</dbReference>
<dbReference type="EC" id="3.8.1.5" evidence="3"/>
<dbReference type="Proteomes" id="UP000644441">
    <property type="component" value="Unassembled WGS sequence"/>
</dbReference>
<evidence type="ECO:0000256" key="1">
    <source>
        <dbReference type="ARBA" id="ARBA00022801"/>
    </source>
</evidence>
<dbReference type="PANTHER" id="PTHR42977:SF3">
    <property type="entry name" value="AB HYDROLASE-1 DOMAIN-CONTAINING PROTEIN"/>
    <property type="match status" value="1"/>
</dbReference>
<evidence type="ECO:0000259" key="2">
    <source>
        <dbReference type="Pfam" id="PF00561"/>
    </source>
</evidence>
<evidence type="ECO:0000313" key="4">
    <source>
        <dbReference type="Proteomes" id="UP000644441"/>
    </source>
</evidence>
<keyword evidence="1 3" id="KW-0378">Hydrolase</keyword>
<comment type="caution">
    <text evidence="3">The sequence shown here is derived from an EMBL/GenBank/DDBJ whole genome shotgun (WGS) entry which is preliminary data.</text>
</comment>
<dbReference type="InterPro" id="IPR000639">
    <property type="entry name" value="Epox_hydrolase-like"/>
</dbReference>
<accession>A0ABS0AEG5</accession>
<feature type="domain" description="AB hydrolase-1" evidence="2">
    <location>
        <begin position="47"/>
        <end position="286"/>
    </location>
</feature>
<dbReference type="PANTHER" id="PTHR42977">
    <property type="entry name" value="HYDROLASE-RELATED"/>
    <property type="match status" value="1"/>
</dbReference>
<dbReference type="Pfam" id="PF00561">
    <property type="entry name" value="Abhydrolase_1"/>
    <property type="match status" value="1"/>
</dbReference>
<evidence type="ECO:0000313" key="3">
    <source>
        <dbReference type="EMBL" id="MBF5052535.1"/>
    </source>
</evidence>
<dbReference type="SUPFAM" id="SSF53474">
    <property type="entry name" value="alpha/beta-Hydrolases"/>
    <property type="match status" value="1"/>
</dbReference>
<dbReference type="EMBL" id="ARXR01000006">
    <property type="protein sequence ID" value="MBF5052535.1"/>
    <property type="molecule type" value="Genomic_DNA"/>
</dbReference>
<dbReference type="NCBIfam" id="NF002043">
    <property type="entry name" value="PRK00870.1"/>
    <property type="match status" value="1"/>
</dbReference>
<reference evidence="3 4" key="1">
    <citation type="submission" date="2012-09" db="EMBL/GenBank/DDBJ databases">
        <title>Genome Sequence of alkane-degrading Bacterium Alcanivorax venustensis ISO4.</title>
        <authorList>
            <person name="Lai Q."/>
            <person name="Shao Z."/>
        </authorList>
    </citation>
    <scope>NUCLEOTIDE SEQUENCE [LARGE SCALE GENOMIC DNA]</scope>
    <source>
        <strain evidence="3 4">ISO4</strain>
    </source>
</reference>
<dbReference type="InterPro" id="IPR029058">
    <property type="entry name" value="AB_hydrolase_fold"/>
</dbReference>
<keyword evidence="4" id="KW-1185">Reference proteome</keyword>
<name>A0ABS0AEG5_9GAMM</name>
<dbReference type="RefSeq" id="WP_194855463.1">
    <property type="nucleotide sequence ID" value="NZ_ARXR01000006.1"/>
</dbReference>
<sequence>MDYLRTPDTCFENLPGYPWAPHYAQVDDGEGHEMRMHYLDEGERDAPVVLMLHGEPSWSYLYRHMIEPVVAAGYRVIAPDLIGFGRSDKPVNREDYTYNRHVGWVRSLLLDHLDLRDITLICQDWGGLIGLRLVGNHPKRFARVIAANTFLPDGEHDPGEAFRKWRDFSQTVPEFPVSMIIQGATTTELPAAVLAAYDAPFPEERYKAGARQFPALVPDRPDAPGAAENREAWQSLMAFDKPFITAFSDKDPITAGADAVLRKLIPGCQGQPHTTIENGGHFLQEDQGEALARVLTDLARDA</sequence>
<protein>
    <submittedName>
        <fullName evidence="3">Haloalkane dehalogenase</fullName>
        <ecNumber evidence="3">3.8.1.5</ecNumber>
    </submittedName>
</protein>
<gene>
    <name evidence="3" type="ORF">ISO4_01137</name>
</gene>
<dbReference type="InterPro" id="IPR051340">
    <property type="entry name" value="Haloalkane_dehalogenase"/>
</dbReference>
<dbReference type="InterPro" id="IPR000073">
    <property type="entry name" value="AB_hydrolase_1"/>
</dbReference>
<organism evidence="3 4">
    <name type="scientific">Alloalcanivorax venustensis ISO4</name>
    <dbReference type="NCBI Taxonomy" id="1177184"/>
    <lineage>
        <taxon>Bacteria</taxon>
        <taxon>Pseudomonadati</taxon>
        <taxon>Pseudomonadota</taxon>
        <taxon>Gammaproteobacteria</taxon>
        <taxon>Oceanospirillales</taxon>
        <taxon>Alcanivoracaceae</taxon>
        <taxon>Alloalcanivorax</taxon>
    </lineage>
</organism>